<keyword evidence="5 6" id="KW-0472">Membrane</keyword>
<feature type="transmembrane region" description="Helical" evidence="6">
    <location>
        <begin position="88"/>
        <end position="107"/>
    </location>
</feature>
<dbReference type="PANTHER" id="PTHR11706">
    <property type="entry name" value="SOLUTE CARRIER PROTEIN FAMILY 11 MEMBER"/>
    <property type="match status" value="1"/>
</dbReference>
<sequence length="229" mass="25855">MYDHKKISHKKIKVFSALGPGLVTGAADDDPSGIVTYTQAGAKYGLGFAWVSLYSWPMMISIQEMCGRVGIVTGKGLIANIKEHYSKYTVYFVVGILLLANTINLGADIGAMASSLQLFVNLPFWLLSAMFFVLIVSLEVFLPYHKYAKILKWLCLSLFAYFLTAVIVQTNWSAVAFHTLVPKIFFDANFIFMLTALVGTTISPYLFAWQYDYSSSCFKRKWYYRDIKC</sequence>
<evidence type="ECO:0000313" key="8">
    <source>
        <dbReference type="Proteomes" id="UP000319613"/>
    </source>
</evidence>
<dbReference type="GO" id="GO:0005384">
    <property type="term" value="F:manganese ion transmembrane transporter activity"/>
    <property type="evidence" value="ECO:0007669"/>
    <property type="project" value="TreeGrafter"/>
</dbReference>
<dbReference type="GO" id="GO:0034755">
    <property type="term" value="P:iron ion transmembrane transport"/>
    <property type="evidence" value="ECO:0007669"/>
    <property type="project" value="TreeGrafter"/>
</dbReference>
<dbReference type="EMBL" id="VMFF01000046">
    <property type="protein sequence ID" value="TSC65430.1"/>
    <property type="molecule type" value="Genomic_DNA"/>
</dbReference>
<keyword evidence="2" id="KW-0813">Transport</keyword>
<evidence type="ECO:0000313" key="7">
    <source>
        <dbReference type="EMBL" id="TSC65430.1"/>
    </source>
</evidence>
<name>A0A554JAW4_9BACT</name>
<feature type="transmembrane region" description="Helical" evidence="6">
    <location>
        <begin position="119"/>
        <end position="138"/>
    </location>
</feature>
<accession>A0A554JAW4</accession>
<dbReference type="AlphaFoldDB" id="A0A554JAW4"/>
<dbReference type="Proteomes" id="UP000319613">
    <property type="component" value="Unassembled WGS sequence"/>
</dbReference>
<keyword evidence="4 6" id="KW-1133">Transmembrane helix</keyword>
<dbReference type="Pfam" id="PF01566">
    <property type="entry name" value="Nramp"/>
    <property type="match status" value="1"/>
</dbReference>
<gene>
    <name evidence="7" type="ORF">G01um101477_483</name>
</gene>
<proteinExistence type="predicted"/>
<comment type="caution">
    <text evidence="7">The sequence shown here is derived from an EMBL/GenBank/DDBJ whole genome shotgun (WGS) entry which is preliminary data.</text>
</comment>
<organism evidence="7 8">
    <name type="scientific">Candidatus Doudnabacteria bacterium Gr01-1014_77</name>
    <dbReference type="NCBI Taxonomy" id="2017133"/>
    <lineage>
        <taxon>Bacteria</taxon>
        <taxon>Candidatus Doudnaibacteriota</taxon>
    </lineage>
</organism>
<evidence type="ECO:0000256" key="5">
    <source>
        <dbReference type="ARBA" id="ARBA00023136"/>
    </source>
</evidence>
<reference evidence="7 8" key="1">
    <citation type="submission" date="2017-07" db="EMBL/GenBank/DDBJ databases">
        <title>Mechanisms for carbon and nitrogen cycling indicate functional differentiation within the Candidate Phyla Radiation.</title>
        <authorList>
            <person name="Danczak R.E."/>
            <person name="Johnston M.D."/>
            <person name="Kenah C."/>
            <person name="Slattery M."/>
            <person name="Wrighton K.C."/>
            <person name="Wilkins M.J."/>
        </authorList>
    </citation>
    <scope>NUCLEOTIDE SEQUENCE [LARGE SCALE GENOMIC DNA]</scope>
    <source>
        <strain evidence="7">Gr01-1014_77</strain>
    </source>
</reference>
<evidence type="ECO:0000256" key="1">
    <source>
        <dbReference type="ARBA" id="ARBA00004141"/>
    </source>
</evidence>
<feature type="transmembrane region" description="Helical" evidence="6">
    <location>
        <begin position="190"/>
        <end position="211"/>
    </location>
</feature>
<dbReference type="InterPro" id="IPR001046">
    <property type="entry name" value="NRAMP_fam"/>
</dbReference>
<evidence type="ECO:0000256" key="2">
    <source>
        <dbReference type="ARBA" id="ARBA00022448"/>
    </source>
</evidence>
<feature type="transmembrane region" description="Helical" evidence="6">
    <location>
        <begin position="150"/>
        <end position="170"/>
    </location>
</feature>
<comment type="subcellular location">
    <subcellularLocation>
        <location evidence="1">Membrane</location>
        <topology evidence="1">Multi-pass membrane protein</topology>
    </subcellularLocation>
</comment>
<protein>
    <submittedName>
        <fullName evidence="7">Natural resistance-associated macrophage protein</fullName>
    </submittedName>
</protein>
<dbReference type="GO" id="GO:0015086">
    <property type="term" value="F:cadmium ion transmembrane transporter activity"/>
    <property type="evidence" value="ECO:0007669"/>
    <property type="project" value="TreeGrafter"/>
</dbReference>
<dbReference type="PANTHER" id="PTHR11706:SF33">
    <property type="entry name" value="NATURAL RESISTANCE-ASSOCIATED MACROPHAGE PROTEIN 2"/>
    <property type="match status" value="1"/>
</dbReference>
<dbReference type="GO" id="GO:0005886">
    <property type="term" value="C:plasma membrane"/>
    <property type="evidence" value="ECO:0007669"/>
    <property type="project" value="TreeGrafter"/>
</dbReference>
<evidence type="ECO:0000256" key="4">
    <source>
        <dbReference type="ARBA" id="ARBA00022989"/>
    </source>
</evidence>
<keyword evidence="3 6" id="KW-0812">Transmembrane</keyword>
<evidence type="ECO:0000256" key="3">
    <source>
        <dbReference type="ARBA" id="ARBA00022692"/>
    </source>
</evidence>
<evidence type="ECO:0000256" key="6">
    <source>
        <dbReference type="SAM" id="Phobius"/>
    </source>
</evidence>